<evidence type="ECO:0000256" key="5">
    <source>
        <dbReference type="ARBA" id="ARBA00023098"/>
    </source>
</evidence>
<reference evidence="10 11" key="1">
    <citation type="journal article" date="2014" name="Nat. Commun.">
        <title>Klebsormidium flaccidum genome reveals primary factors for plant terrestrial adaptation.</title>
        <authorList>
            <person name="Hori K."/>
            <person name="Maruyama F."/>
            <person name="Fujisawa T."/>
            <person name="Togashi T."/>
            <person name="Yamamoto N."/>
            <person name="Seo M."/>
            <person name="Sato S."/>
            <person name="Yamada T."/>
            <person name="Mori H."/>
            <person name="Tajima N."/>
            <person name="Moriyama T."/>
            <person name="Ikeuchi M."/>
            <person name="Watanabe M."/>
            <person name="Wada H."/>
            <person name="Kobayashi K."/>
            <person name="Saito M."/>
            <person name="Masuda T."/>
            <person name="Sasaki-Sekimoto Y."/>
            <person name="Mashiguchi K."/>
            <person name="Awai K."/>
            <person name="Shimojima M."/>
            <person name="Masuda S."/>
            <person name="Iwai M."/>
            <person name="Nobusawa T."/>
            <person name="Narise T."/>
            <person name="Kondo S."/>
            <person name="Saito H."/>
            <person name="Sato R."/>
            <person name="Murakawa M."/>
            <person name="Ihara Y."/>
            <person name="Oshima-Yamada Y."/>
            <person name="Ohtaka K."/>
            <person name="Satoh M."/>
            <person name="Sonobe K."/>
            <person name="Ishii M."/>
            <person name="Ohtani R."/>
            <person name="Kanamori-Sato M."/>
            <person name="Honoki R."/>
            <person name="Miyazaki D."/>
            <person name="Mochizuki H."/>
            <person name="Umetsu J."/>
            <person name="Higashi K."/>
            <person name="Shibata D."/>
            <person name="Kamiya Y."/>
            <person name="Sato N."/>
            <person name="Nakamura Y."/>
            <person name="Tabata S."/>
            <person name="Ida S."/>
            <person name="Kurokawa K."/>
            <person name="Ohta H."/>
        </authorList>
    </citation>
    <scope>NUCLEOTIDE SEQUENCE [LARGE SCALE GENOMIC DNA]</scope>
    <source>
        <strain evidence="10 11">NIES-2285</strain>
    </source>
</reference>
<dbReference type="InterPro" id="IPR032675">
    <property type="entry name" value="LRR_dom_sf"/>
</dbReference>
<comment type="domain">
    <text evidence="7">The nitrogen atoms of the two glycine residues in the GGXR motif define the oxyanion hole, and stabilize the oxyanion that forms during the nucleophilic attack by the catalytic serine during substrate cleavage.</text>
</comment>
<feature type="compositionally biased region" description="Polar residues" evidence="8">
    <location>
        <begin position="699"/>
        <end position="715"/>
    </location>
</feature>
<dbReference type="InterPro" id="IPR011989">
    <property type="entry name" value="ARM-like"/>
</dbReference>
<feature type="region of interest" description="Disordered" evidence="8">
    <location>
        <begin position="17"/>
        <end position="57"/>
    </location>
</feature>
<dbReference type="STRING" id="105231.A0A1Y1I2Z8"/>
<dbReference type="GO" id="GO:0016020">
    <property type="term" value="C:membrane"/>
    <property type="evidence" value="ECO:0000318"/>
    <property type="project" value="GO_Central"/>
</dbReference>
<sequence>MSWSLPGWTRQPGTFQLVLGYGKNPSPNPAGQADPQPSGIEDSSKSGSDGEKTDAAAECKIRVQLEWGAGEDEEGVVLKLQSQLMMALPYPEEQVQVRMVPQSEAAQTTPEATIPPQNPGPSEPPGPNGTDAKSPGSARTGDVSPSSSWGFLDRLAASMGRNPNAESAPSTPAPLADVRGPSAASSDGPHVGTVSKGPDEKPDGSVRGFGLRTASHERLKLHDDAHSDSETFEDAPHSFPPTIDTASLVPTPSVPAAPGVVSSAGKVPVRTVVKKRSERLRVILVSRTAGSGPSGEGVGVLNKIVEESEIPGVEHLALTEGVLGFWEKRGADAWAGLRTLNLSGCNLSVVPPGIAQLPSLEVLLLDNNKLVAPPADLGKLTSLRKLSMDHNLLLSVPIELRECTSLSELSLEHNRLVRPLLDFRSMARTLQTLRLFGNPLEFLPEILPCRKLRQVSLANVRIEGDAELTSVEVHVEDDAGATSYYFGGAKHRLSTFFQLIFRYSSCQHPLLASALARIAEDGENRAYIGRDEGAIRQLLSMVLSDDTHVVQQACKALSCIAMDATLVARLVKADVLQSIWAVLGSTEPEIQVSVLQVLASVAFCSNSIAARLFTPDMLHRLKELCGSENALKVREEALLVLGNLAFSPSNRRAMASAQGLRSLLAKIALTEPAEDAPNPSQNHPKPSQKPVLGRPKSSPDLTNMKSAKLSHSSSEPSHKPGEQPSPPEGSPFSSPPAFRDFTGAPKTSAHGSAARVRASAVRALAIMGENELVRKSTGRRPLGSRGVKILSLDGGGMRGVATVRMLRRLEKGTGRRIHELFDLICGTSTGAMLAVALGVKEMSLDECEGIYKRLGKIVFAADDKDKEKDAASFATWREKLDLMYKSGAQNLRVVIHGAKHDATQFEGLLQEMSAFEDGRNLLIETAGRGGPKVSVVSTLVSVTPAQPFVFRNYQYPPGTRESAPWAAPVTPLSPQINPGQPAFGGGGGGGLAATPAPTPVQSRVGMGHVAYMGSCKHLVWQAIRASSAAPYYLDDFSDGNNRWQDGAVTANNPAIIAVREARLLWPDVQIDTVVSLGCASLPTKPRGKNWKHVDTGSVLIESACSVERVEEAMDTLAPLVPNLEYVRFNPVDESGAMELDETDPAQWARLEAATQDYVDLHDARFAALCARLTSDLPEPSERATVASESTKPASESRNPASGSVTSAPETGNPASERATSATGAEKPASVGVTSVAETGTLDEDADAPLLRLRERSVGKGTGGKVGKENGGGTGENGGGVTEESQTEGRSQESESEEENGDDDFADLSGLRRKIVHSKSRNAGRLEESVDALGGRELDRGFSFSQSFAFGGLDAGDEVPVEPRVESVTQDAIDLNPTATWQADGGAPSATWQVERGAPLELVPVNEVPESGASKTIANRSKLDQGNVTSERPAGAPRTQDAAAPPRGLEVSKRSAAAVALGLRKGLLFVEAAPGPAAAEGFGVWADGASLLHHSASHRPLIDAVCEQNKISRDVFDGRIHTGIKPAKPAVLTRPLSSPSLPTPVKPISRSNSLTKLSTARPPSPGAGLARVNVNRESRDGEAPSEPEEALGFPAQALYERLQTARSVGVVHLALSGDQRGLVVGWQSDVVAVAEPGEEARAFLGSLSGGMRYGSVAELCARHRQFDVGAAVLTLIGRHTQLLPGGEEVGAFVFRRTVPSAFLTADDVRKMVGVWRDRIVVSSRFALTQPVIEALLDGGAKAVFELALSDGGPADLDGNGMASGEATTDASNSWGSAITPVVRSVFTPAVDQAPTPASKGKQRSETDFLYSTDFDRPGDSVLEELLASFYSALYEEGLSVDQVEAAVQRSGSRGGCRLICHLPSH</sequence>
<dbReference type="Gene3D" id="1.25.10.10">
    <property type="entry name" value="Leucine-rich Repeat Variant"/>
    <property type="match status" value="1"/>
</dbReference>
<dbReference type="PROSITE" id="PS51635">
    <property type="entry name" value="PNPLA"/>
    <property type="match status" value="1"/>
</dbReference>
<comment type="similarity">
    <text evidence="7">Belongs to the patatin family.</text>
</comment>
<keyword evidence="1" id="KW-0433">Leucine-rich repeat</keyword>
<evidence type="ECO:0000256" key="7">
    <source>
        <dbReference type="RuleBase" id="RU361262"/>
    </source>
</evidence>
<accession>A0A1Y1I2Z8</accession>
<feature type="short sequence motif" description="GXGXXG" evidence="6">
    <location>
        <begin position="794"/>
        <end position="799"/>
    </location>
</feature>
<comment type="function">
    <text evidence="7">Lipolytic acyl hydrolase (LAH).</text>
</comment>
<evidence type="ECO:0000313" key="10">
    <source>
        <dbReference type="EMBL" id="GAQ83127.1"/>
    </source>
</evidence>
<dbReference type="OMA" id="CWENRRT"/>
<feature type="active site" description="Nucleophile" evidence="6">
    <location>
        <position position="828"/>
    </location>
</feature>
<dbReference type="PANTHER" id="PTHR24185:SF1">
    <property type="entry name" value="CALCIUM-INDEPENDENT PHOSPHOLIPASE A2-GAMMA"/>
    <property type="match status" value="1"/>
</dbReference>
<feature type="region of interest" description="Disordered" evidence="8">
    <location>
        <begin position="673"/>
        <end position="753"/>
    </location>
</feature>
<feature type="region of interest" description="Disordered" evidence="8">
    <location>
        <begin position="1530"/>
        <end position="1589"/>
    </location>
</feature>
<dbReference type="InterPro" id="IPR016035">
    <property type="entry name" value="Acyl_Trfase/lysoPLipase"/>
</dbReference>
<protein>
    <recommendedName>
        <fullName evidence="7">Patatin</fullName>
        <ecNumber evidence="7">3.1.1.-</ecNumber>
    </recommendedName>
</protein>
<keyword evidence="5 6" id="KW-0443">Lipid metabolism</keyword>
<evidence type="ECO:0000256" key="8">
    <source>
        <dbReference type="SAM" id="MobiDB-lite"/>
    </source>
</evidence>
<dbReference type="InterPro" id="IPR003591">
    <property type="entry name" value="Leu-rich_rpt_typical-subtyp"/>
</dbReference>
<dbReference type="InterPro" id="IPR016024">
    <property type="entry name" value="ARM-type_fold"/>
</dbReference>
<dbReference type="Pfam" id="PF13855">
    <property type="entry name" value="LRR_8"/>
    <property type="match status" value="1"/>
</dbReference>
<dbReference type="SUPFAM" id="SSF52058">
    <property type="entry name" value="L domain-like"/>
    <property type="match status" value="1"/>
</dbReference>
<dbReference type="InterPro" id="IPR002641">
    <property type="entry name" value="PNPLA_dom"/>
</dbReference>
<feature type="compositionally biased region" description="Pro residues" evidence="8">
    <location>
        <begin position="116"/>
        <end position="127"/>
    </location>
</feature>
<dbReference type="SMART" id="SM00369">
    <property type="entry name" value="LRR_TYP"/>
    <property type="match status" value="3"/>
</dbReference>
<keyword evidence="3 6" id="KW-0378">Hydrolase</keyword>
<feature type="compositionally biased region" description="Acidic residues" evidence="8">
    <location>
        <begin position="1293"/>
        <end position="1305"/>
    </location>
</feature>
<keyword evidence="2" id="KW-0677">Repeat</keyword>
<feature type="compositionally biased region" description="Polar residues" evidence="8">
    <location>
        <begin position="1412"/>
        <end position="1429"/>
    </location>
</feature>
<gene>
    <name evidence="10" type="ORF">KFL_001360240</name>
</gene>
<dbReference type="InterPro" id="IPR045217">
    <property type="entry name" value="PNPLA8-like"/>
</dbReference>
<dbReference type="Gene3D" id="3.80.10.10">
    <property type="entry name" value="Ribonuclease Inhibitor"/>
    <property type="match status" value="1"/>
</dbReference>
<feature type="compositionally biased region" description="Polar residues" evidence="8">
    <location>
        <begin position="1186"/>
        <end position="1222"/>
    </location>
</feature>
<dbReference type="SUPFAM" id="SSF48371">
    <property type="entry name" value="ARM repeat"/>
    <property type="match status" value="1"/>
</dbReference>
<feature type="region of interest" description="Disordered" evidence="8">
    <location>
        <begin position="1177"/>
        <end position="1310"/>
    </location>
</feature>
<dbReference type="InterPro" id="IPR001611">
    <property type="entry name" value="Leu-rich_rpt"/>
</dbReference>
<organism evidence="10 11">
    <name type="scientific">Klebsormidium nitens</name>
    <name type="common">Green alga</name>
    <name type="synonym">Ulothrix nitens</name>
    <dbReference type="NCBI Taxonomy" id="105231"/>
    <lineage>
        <taxon>Eukaryota</taxon>
        <taxon>Viridiplantae</taxon>
        <taxon>Streptophyta</taxon>
        <taxon>Klebsormidiophyceae</taxon>
        <taxon>Klebsormidiales</taxon>
        <taxon>Klebsormidiaceae</taxon>
        <taxon>Klebsormidium</taxon>
    </lineage>
</organism>
<dbReference type="GO" id="GO:0006631">
    <property type="term" value="P:fatty acid metabolic process"/>
    <property type="evidence" value="ECO:0000318"/>
    <property type="project" value="GO_Central"/>
</dbReference>
<evidence type="ECO:0000259" key="9">
    <source>
        <dbReference type="PROSITE" id="PS51635"/>
    </source>
</evidence>
<dbReference type="GO" id="GO:0004620">
    <property type="term" value="F:phospholipase activity"/>
    <property type="evidence" value="ECO:0000318"/>
    <property type="project" value="GO_Central"/>
</dbReference>
<dbReference type="EC" id="3.1.1.-" evidence="7"/>
<dbReference type="Proteomes" id="UP000054558">
    <property type="component" value="Unassembled WGS sequence"/>
</dbReference>
<feature type="short sequence motif" description="DGA/G" evidence="6">
    <location>
        <begin position="1045"/>
        <end position="1047"/>
    </location>
</feature>
<feature type="compositionally biased region" description="Gly residues" evidence="8">
    <location>
        <begin position="1259"/>
        <end position="1280"/>
    </location>
</feature>
<feature type="short sequence motif" description="GXSXG" evidence="6">
    <location>
        <begin position="826"/>
        <end position="830"/>
    </location>
</feature>
<evidence type="ECO:0000256" key="4">
    <source>
        <dbReference type="ARBA" id="ARBA00022963"/>
    </source>
</evidence>
<dbReference type="OrthoDB" id="630895at2759"/>
<feature type="compositionally biased region" description="Basic and acidic residues" evidence="8">
    <location>
        <begin position="42"/>
        <end position="57"/>
    </location>
</feature>
<evidence type="ECO:0000256" key="2">
    <source>
        <dbReference type="ARBA" id="ARBA00022737"/>
    </source>
</evidence>
<feature type="region of interest" description="Disordered" evidence="8">
    <location>
        <begin position="1405"/>
        <end position="1448"/>
    </location>
</feature>
<evidence type="ECO:0000256" key="3">
    <source>
        <dbReference type="ARBA" id="ARBA00022801"/>
    </source>
</evidence>
<dbReference type="SUPFAM" id="SSF52151">
    <property type="entry name" value="FabD/lysophospholipase-like"/>
    <property type="match status" value="1"/>
</dbReference>
<feature type="domain" description="PNPLA" evidence="9">
    <location>
        <begin position="790"/>
        <end position="1058"/>
    </location>
</feature>
<dbReference type="EMBL" id="DF237085">
    <property type="protein sequence ID" value="GAQ83127.1"/>
    <property type="molecule type" value="Genomic_DNA"/>
</dbReference>
<dbReference type="PANTHER" id="PTHR24185">
    <property type="entry name" value="CALCIUM-INDEPENDENT PHOSPHOLIPASE A2-GAMMA"/>
    <property type="match status" value="1"/>
</dbReference>
<dbReference type="GO" id="GO:0016042">
    <property type="term" value="P:lipid catabolic process"/>
    <property type="evidence" value="ECO:0007669"/>
    <property type="project" value="UniProtKB-UniRule"/>
</dbReference>
<evidence type="ECO:0000256" key="1">
    <source>
        <dbReference type="ARBA" id="ARBA00022614"/>
    </source>
</evidence>
<dbReference type="CDD" id="cd07211">
    <property type="entry name" value="Pat_PNPLA8"/>
    <property type="match status" value="1"/>
</dbReference>
<keyword evidence="11" id="KW-1185">Reference proteome</keyword>
<evidence type="ECO:0000313" key="11">
    <source>
        <dbReference type="Proteomes" id="UP000054558"/>
    </source>
</evidence>
<dbReference type="Pfam" id="PF01734">
    <property type="entry name" value="Patatin"/>
    <property type="match status" value="1"/>
</dbReference>
<evidence type="ECO:0000256" key="6">
    <source>
        <dbReference type="PROSITE-ProRule" id="PRU01161"/>
    </source>
</evidence>
<feature type="active site" description="Proton acceptor" evidence="6">
    <location>
        <position position="1045"/>
    </location>
</feature>
<keyword evidence="4 6" id="KW-0442">Lipid degradation</keyword>
<proteinExistence type="inferred from homology"/>
<dbReference type="Gene3D" id="3.40.1090.10">
    <property type="entry name" value="Cytosolic phospholipase A2 catalytic domain"/>
    <property type="match status" value="1"/>
</dbReference>
<name>A0A1Y1I2Z8_KLENI</name>
<feature type="region of interest" description="Disordered" evidence="8">
    <location>
        <begin position="97"/>
        <end position="209"/>
    </location>
</feature>
<feature type="compositionally biased region" description="Polar residues" evidence="8">
    <location>
        <begin position="1548"/>
        <end position="1557"/>
    </location>
</feature>